<proteinExistence type="predicted"/>
<comment type="caution">
    <text evidence="1">The sequence shown here is derived from an EMBL/GenBank/DDBJ whole genome shotgun (WGS) entry which is preliminary data.</text>
</comment>
<reference evidence="1 2" key="1">
    <citation type="submission" date="2024-02" db="EMBL/GenBank/DDBJ databases">
        <title>de novo genome assembly of Solanum bulbocastanum strain 11H21.</title>
        <authorList>
            <person name="Hosaka A.J."/>
        </authorList>
    </citation>
    <scope>NUCLEOTIDE SEQUENCE [LARGE SCALE GENOMIC DNA]</scope>
    <source>
        <tissue evidence="1">Young leaves</tissue>
    </source>
</reference>
<accession>A0AAN8YG36</accession>
<dbReference type="Proteomes" id="UP001371456">
    <property type="component" value="Unassembled WGS sequence"/>
</dbReference>
<keyword evidence="2" id="KW-1185">Reference proteome</keyword>
<evidence type="ECO:0000313" key="1">
    <source>
        <dbReference type="EMBL" id="KAK6792174.1"/>
    </source>
</evidence>
<organism evidence="1 2">
    <name type="scientific">Solanum bulbocastanum</name>
    <name type="common">Wild potato</name>
    <dbReference type="NCBI Taxonomy" id="147425"/>
    <lineage>
        <taxon>Eukaryota</taxon>
        <taxon>Viridiplantae</taxon>
        <taxon>Streptophyta</taxon>
        <taxon>Embryophyta</taxon>
        <taxon>Tracheophyta</taxon>
        <taxon>Spermatophyta</taxon>
        <taxon>Magnoliopsida</taxon>
        <taxon>eudicotyledons</taxon>
        <taxon>Gunneridae</taxon>
        <taxon>Pentapetalae</taxon>
        <taxon>asterids</taxon>
        <taxon>lamiids</taxon>
        <taxon>Solanales</taxon>
        <taxon>Solanaceae</taxon>
        <taxon>Solanoideae</taxon>
        <taxon>Solaneae</taxon>
        <taxon>Solanum</taxon>
    </lineage>
</organism>
<sequence>MKDAIEVIPTTHHSHVSIEETVLNKKADEHGVDTLQQNLEKASFKYSSC</sequence>
<name>A0AAN8YG36_SOLBU</name>
<dbReference type="EMBL" id="JBANQN010000004">
    <property type="protein sequence ID" value="KAK6792174.1"/>
    <property type="molecule type" value="Genomic_DNA"/>
</dbReference>
<protein>
    <submittedName>
        <fullName evidence="1">Uncharacterized protein</fullName>
    </submittedName>
</protein>
<evidence type="ECO:0000313" key="2">
    <source>
        <dbReference type="Proteomes" id="UP001371456"/>
    </source>
</evidence>
<dbReference type="AlphaFoldDB" id="A0AAN8YG36"/>
<gene>
    <name evidence="1" type="ORF">RDI58_011255</name>
</gene>